<keyword evidence="2" id="KW-1185">Reference proteome</keyword>
<dbReference type="KEGG" id="msf:IT882_14595"/>
<evidence type="ECO:0000313" key="1">
    <source>
        <dbReference type="EMBL" id="QPE04363.1"/>
    </source>
</evidence>
<evidence type="ECO:0008006" key="3">
    <source>
        <dbReference type="Google" id="ProtNLM"/>
    </source>
</evidence>
<name>A0A7S8MX86_9MICO</name>
<dbReference type="Proteomes" id="UP000594480">
    <property type="component" value="Chromosome"/>
</dbReference>
<dbReference type="RefSeq" id="WP_195692441.1">
    <property type="nucleotide sequence ID" value="NZ_CP064760.1"/>
</dbReference>
<sequence>MRGKAGLVVGLAVGYVLGSRAGRQRYEQIKSQALKVWNLEPVQKQVGKAKDFAKSSAMALPSTLWDSAVKVTKAATSKGTAGERLDAAVQAGKESVDAVSTTADTSAEAVKQAADEAMDDIAKAAGKE</sequence>
<accession>A0A7S8MX86</accession>
<reference evidence="1 2" key="1">
    <citation type="submission" date="2020-11" db="EMBL/GenBank/DDBJ databases">
        <title>Amino acid is mineralized and recycled by bacteria in oceanic microbiome.</title>
        <authorList>
            <person name="Zheng L.Y."/>
        </authorList>
    </citation>
    <scope>NUCLEOTIDE SEQUENCE [LARGE SCALE GENOMIC DNA]</scope>
    <source>
        <strain evidence="1 2">A32-1</strain>
    </source>
</reference>
<organism evidence="1 2">
    <name type="scientific">Microbacterium schleiferi</name>
    <dbReference type="NCBI Taxonomy" id="69362"/>
    <lineage>
        <taxon>Bacteria</taxon>
        <taxon>Bacillati</taxon>
        <taxon>Actinomycetota</taxon>
        <taxon>Actinomycetes</taxon>
        <taxon>Micrococcales</taxon>
        <taxon>Microbacteriaceae</taxon>
        <taxon>Microbacterium</taxon>
    </lineage>
</organism>
<evidence type="ECO:0000313" key="2">
    <source>
        <dbReference type="Proteomes" id="UP000594480"/>
    </source>
</evidence>
<protein>
    <recommendedName>
        <fullName evidence="3">YtxH domain-containing protein</fullName>
    </recommendedName>
</protein>
<gene>
    <name evidence="1" type="ORF">IT882_14595</name>
</gene>
<dbReference type="EMBL" id="CP064760">
    <property type="protein sequence ID" value="QPE04363.1"/>
    <property type="molecule type" value="Genomic_DNA"/>
</dbReference>
<dbReference type="AlphaFoldDB" id="A0A7S8MX86"/>
<proteinExistence type="predicted"/>